<gene>
    <name evidence="3" type="ORF">IPO85_15635</name>
</gene>
<dbReference type="EMBL" id="JADKFW010000013">
    <property type="protein sequence ID" value="MBK9718911.1"/>
    <property type="molecule type" value="Genomic_DNA"/>
</dbReference>
<sequence length="149" mass="16880">MKKIYNSKIGLELVIPLVLIFGTALALTIMEKTNVIGIAILLPVILFVVHMFLTTNYTIESAELIIKCGFLSNKTIDIKTIKKITETNNPLSSPATSLDRLEINYGKFDKILISPKNKIEFINDIKRLNPNVEVKFRKKQNETSDTTRQ</sequence>
<evidence type="ECO:0000313" key="4">
    <source>
        <dbReference type="Proteomes" id="UP000808349"/>
    </source>
</evidence>
<proteinExistence type="predicted"/>
<keyword evidence="1" id="KW-0472">Membrane</keyword>
<accession>A0A9D7SCI9</accession>
<feature type="transmembrane region" description="Helical" evidence="1">
    <location>
        <begin position="35"/>
        <end position="53"/>
    </location>
</feature>
<dbReference type="AlphaFoldDB" id="A0A9D7SCI9"/>
<dbReference type="InterPro" id="IPR009589">
    <property type="entry name" value="PH_YyaB-like"/>
</dbReference>
<dbReference type="Pfam" id="PF06713">
    <property type="entry name" value="bPH_4"/>
    <property type="match status" value="1"/>
</dbReference>
<comment type="caution">
    <text evidence="3">The sequence shown here is derived from an EMBL/GenBank/DDBJ whole genome shotgun (WGS) entry which is preliminary data.</text>
</comment>
<evidence type="ECO:0000256" key="1">
    <source>
        <dbReference type="SAM" id="Phobius"/>
    </source>
</evidence>
<evidence type="ECO:0000259" key="2">
    <source>
        <dbReference type="Pfam" id="PF06713"/>
    </source>
</evidence>
<dbReference type="Proteomes" id="UP000808349">
    <property type="component" value="Unassembled WGS sequence"/>
</dbReference>
<keyword evidence="1" id="KW-1133">Transmembrane helix</keyword>
<protein>
    <submittedName>
        <fullName evidence="3">PH domain-containing protein</fullName>
    </submittedName>
</protein>
<evidence type="ECO:0000313" key="3">
    <source>
        <dbReference type="EMBL" id="MBK9718911.1"/>
    </source>
</evidence>
<keyword evidence="1" id="KW-0812">Transmembrane</keyword>
<feature type="transmembrane region" description="Helical" evidence="1">
    <location>
        <begin position="9"/>
        <end position="29"/>
    </location>
</feature>
<dbReference type="GO" id="GO:0030153">
    <property type="term" value="P:bacteriocin immunity"/>
    <property type="evidence" value="ECO:0007669"/>
    <property type="project" value="InterPro"/>
</dbReference>
<feature type="domain" description="Uncharacterized protein YyaB-like PH" evidence="2">
    <location>
        <begin position="55"/>
        <end position="129"/>
    </location>
</feature>
<reference evidence="3 4" key="1">
    <citation type="submission" date="2020-10" db="EMBL/GenBank/DDBJ databases">
        <title>Connecting structure to function with the recovery of over 1000 high-quality activated sludge metagenome-assembled genomes encoding full-length rRNA genes using long-read sequencing.</title>
        <authorList>
            <person name="Singleton C.M."/>
            <person name="Petriglieri F."/>
            <person name="Kristensen J.M."/>
            <person name="Kirkegaard R.H."/>
            <person name="Michaelsen T.Y."/>
            <person name="Andersen M.H."/>
            <person name="Karst S.M."/>
            <person name="Dueholm M.S."/>
            <person name="Nielsen P.H."/>
            <person name="Albertsen M."/>
        </authorList>
    </citation>
    <scope>NUCLEOTIDE SEQUENCE [LARGE SCALE GENOMIC DNA]</scope>
    <source>
        <strain evidence="3">Ribe_18-Q3-R11-54_BAT3C.373</strain>
    </source>
</reference>
<organism evidence="3 4">
    <name type="scientific">Candidatus Defluviibacterium haderslevense</name>
    <dbReference type="NCBI Taxonomy" id="2981993"/>
    <lineage>
        <taxon>Bacteria</taxon>
        <taxon>Pseudomonadati</taxon>
        <taxon>Bacteroidota</taxon>
        <taxon>Saprospiria</taxon>
        <taxon>Saprospirales</taxon>
        <taxon>Saprospiraceae</taxon>
        <taxon>Candidatus Defluviibacterium</taxon>
    </lineage>
</organism>
<name>A0A9D7SCI9_9BACT</name>